<name>A0ABN9PXV0_9DINO</name>
<dbReference type="EMBL" id="CAUYUJ010001892">
    <property type="protein sequence ID" value="CAK0798137.1"/>
    <property type="molecule type" value="Genomic_DNA"/>
</dbReference>
<reference evidence="2" key="1">
    <citation type="submission" date="2023-10" db="EMBL/GenBank/DDBJ databases">
        <authorList>
            <person name="Chen Y."/>
            <person name="Shah S."/>
            <person name="Dougan E. K."/>
            <person name="Thang M."/>
            <person name="Chan C."/>
        </authorList>
    </citation>
    <scope>NUCLEOTIDE SEQUENCE [LARGE SCALE GENOMIC DNA]</scope>
</reference>
<evidence type="ECO:0000313" key="3">
    <source>
        <dbReference type="Proteomes" id="UP001189429"/>
    </source>
</evidence>
<evidence type="ECO:0000313" key="2">
    <source>
        <dbReference type="EMBL" id="CAK0798137.1"/>
    </source>
</evidence>
<accession>A0ABN9PXV0</accession>
<organism evidence="2 3">
    <name type="scientific">Prorocentrum cordatum</name>
    <dbReference type="NCBI Taxonomy" id="2364126"/>
    <lineage>
        <taxon>Eukaryota</taxon>
        <taxon>Sar</taxon>
        <taxon>Alveolata</taxon>
        <taxon>Dinophyceae</taxon>
        <taxon>Prorocentrales</taxon>
        <taxon>Prorocentraceae</taxon>
        <taxon>Prorocentrum</taxon>
    </lineage>
</organism>
<sequence>MQCTKHWQAVGSQAAGSAPSLYTGFSETLKLMRCCPRIPRQEHCGQQEEGGAGAGAREGIKPGTEEEQKEEVQVCQAPARRISRARVHDQTPRAQGFDQTPKAKGLDQTPRARRLGQTPRARGHGQTPSQDDESNM</sequence>
<proteinExistence type="predicted"/>
<gene>
    <name evidence="2" type="ORF">PCOR1329_LOCUS7008</name>
</gene>
<comment type="caution">
    <text evidence="2">The sequence shown here is derived from an EMBL/GenBank/DDBJ whole genome shotgun (WGS) entry which is preliminary data.</text>
</comment>
<evidence type="ECO:0000256" key="1">
    <source>
        <dbReference type="SAM" id="MobiDB-lite"/>
    </source>
</evidence>
<feature type="compositionally biased region" description="Basic and acidic residues" evidence="1">
    <location>
        <begin position="58"/>
        <end position="72"/>
    </location>
</feature>
<dbReference type="Proteomes" id="UP001189429">
    <property type="component" value="Unassembled WGS sequence"/>
</dbReference>
<feature type="region of interest" description="Disordered" evidence="1">
    <location>
        <begin position="42"/>
        <end position="136"/>
    </location>
</feature>
<keyword evidence="3" id="KW-1185">Reference proteome</keyword>
<protein>
    <submittedName>
        <fullName evidence="2">Uncharacterized protein</fullName>
    </submittedName>
</protein>